<name>A0A4P7MWN6_PYROR</name>
<protein>
    <submittedName>
        <fullName evidence="2">Uncharacterized protein</fullName>
    </submittedName>
</protein>
<evidence type="ECO:0000256" key="1">
    <source>
        <dbReference type="SAM" id="MobiDB-lite"/>
    </source>
</evidence>
<dbReference type="Proteomes" id="UP000294847">
    <property type="component" value="Chromosome 1"/>
</dbReference>
<reference evidence="2 3" key="1">
    <citation type="journal article" date="2019" name="Mol. Biol. Evol.">
        <title>Blast fungal genomes show frequent chromosomal changes, gene gains and losses, and effector gene turnover.</title>
        <authorList>
            <person name="Gomez Luciano L.B."/>
            <person name="Jason Tsai I."/>
            <person name="Chuma I."/>
            <person name="Tosa Y."/>
            <person name="Chen Y.H."/>
            <person name="Li J.Y."/>
            <person name="Li M.Y."/>
            <person name="Jade Lu M.Y."/>
            <person name="Nakayashiki H."/>
            <person name="Li W.H."/>
        </authorList>
    </citation>
    <scope>NUCLEOTIDE SEQUENCE [LARGE SCALE GENOMIC DNA]</scope>
    <source>
        <strain evidence="2">MZ5-1-6</strain>
    </source>
</reference>
<organism evidence="2 3">
    <name type="scientific">Pyricularia oryzae</name>
    <name type="common">Rice blast fungus</name>
    <name type="synonym">Magnaporthe oryzae</name>
    <dbReference type="NCBI Taxonomy" id="318829"/>
    <lineage>
        <taxon>Eukaryota</taxon>
        <taxon>Fungi</taxon>
        <taxon>Dikarya</taxon>
        <taxon>Ascomycota</taxon>
        <taxon>Pezizomycotina</taxon>
        <taxon>Sordariomycetes</taxon>
        <taxon>Sordariomycetidae</taxon>
        <taxon>Magnaporthales</taxon>
        <taxon>Pyriculariaceae</taxon>
        <taxon>Pyricularia</taxon>
    </lineage>
</organism>
<feature type="region of interest" description="Disordered" evidence="1">
    <location>
        <begin position="35"/>
        <end position="57"/>
    </location>
</feature>
<gene>
    <name evidence="2" type="ORF">PoMZ_09290</name>
</gene>
<dbReference type="AlphaFoldDB" id="A0A4P7MWN6"/>
<evidence type="ECO:0000313" key="3">
    <source>
        <dbReference type="Proteomes" id="UP000294847"/>
    </source>
</evidence>
<accession>A0A4P7MWN6</accession>
<evidence type="ECO:0000313" key="2">
    <source>
        <dbReference type="EMBL" id="QBZ53602.1"/>
    </source>
</evidence>
<proteinExistence type="predicted"/>
<dbReference type="EMBL" id="CP034204">
    <property type="protein sequence ID" value="QBZ53602.1"/>
    <property type="molecule type" value="Genomic_DNA"/>
</dbReference>
<feature type="compositionally biased region" description="Basic and acidic residues" evidence="1">
    <location>
        <begin position="42"/>
        <end position="57"/>
    </location>
</feature>
<sequence length="129" mass="14215">MTRLFDISAGRYVSRVRIKQEEKGGRREWRATWAVTPSGEGGRTEKAGEKMCGEKDGGAPTGTPCWLSIHFAGRRCCRRQIGPGRPHLTRIGIEQYNCGEGRRAKKNSGTSVLDGLSKDVVVFDTFSSP</sequence>